<evidence type="ECO:0000313" key="3">
    <source>
        <dbReference type="Proteomes" id="UP000320791"/>
    </source>
</evidence>
<gene>
    <name evidence="2" type="ORF">FRX94_00660</name>
</gene>
<dbReference type="SUPFAM" id="SSF54593">
    <property type="entry name" value="Glyoxalase/Bleomycin resistance protein/Dihydroxybiphenyl dioxygenase"/>
    <property type="match status" value="1"/>
</dbReference>
<dbReference type="InterPro" id="IPR051332">
    <property type="entry name" value="Fosfomycin_Res_Enzymes"/>
</dbReference>
<proteinExistence type="predicted"/>
<dbReference type="Proteomes" id="UP000320791">
    <property type="component" value="Unassembled WGS sequence"/>
</dbReference>
<comment type="caution">
    <text evidence="2">The sequence shown here is derived from an EMBL/GenBank/DDBJ whole genome shotgun (WGS) entry which is preliminary data.</text>
</comment>
<dbReference type="RefSeq" id="WP_146323182.1">
    <property type="nucleotide sequence ID" value="NZ_BAABLR010000076.1"/>
</dbReference>
<dbReference type="InterPro" id="IPR004360">
    <property type="entry name" value="Glyas_Fos-R_dOase_dom"/>
</dbReference>
<dbReference type="PROSITE" id="PS51819">
    <property type="entry name" value="VOC"/>
    <property type="match status" value="1"/>
</dbReference>
<evidence type="ECO:0000313" key="2">
    <source>
        <dbReference type="EMBL" id="TWT29066.1"/>
    </source>
</evidence>
<dbReference type="Pfam" id="PF00903">
    <property type="entry name" value="Glyoxalase"/>
    <property type="match status" value="1"/>
</dbReference>
<dbReference type="InterPro" id="IPR029068">
    <property type="entry name" value="Glyas_Bleomycin-R_OHBP_Dase"/>
</dbReference>
<accession>A0A5C5US79</accession>
<organism evidence="2 3">
    <name type="scientific">Corynebacterium canis</name>
    <dbReference type="NCBI Taxonomy" id="679663"/>
    <lineage>
        <taxon>Bacteria</taxon>
        <taxon>Bacillati</taxon>
        <taxon>Actinomycetota</taxon>
        <taxon>Actinomycetes</taxon>
        <taxon>Mycobacteriales</taxon>
        <taxon>Corynebacteriaceae</taxon>
        <taxon>Corynebacterium</taxon>
    </lineage>
</organism>
<name>A0A5C5US79_9CORY</name>
<dbReference type="InterPro" id="IPR037523">
    <property type="entry name" value="VOC_core"/>
</dbReference>
<keyword evidence="3" id="KW-1185">Reference proteome</keyword>
<feature type="domain" description="VOC" evidence="1">
    <location>
        <begin position="3"/>
        <end position="128"/>
    </location>
</feature>
<evidence type="ECO:0000259" key="1">
    <source>
        <dbReference type="PROSITE" id="PS51819"/>
    </source>
</evidence>
<sequence length="134" mass="14613">MAVLEHVALFVSDLERAKEFYCRWFGGVANDQYHNPRTGLRTYFLTFEGGARLELMARPDVAGAAQPNQLGWAHIAFTVGTKRDVDTLAAAFRAAGFEIINGPRTTGDGYYEAVVLDPEGNQVEFVANPTTGSA</sequence>
<dbReference type="PANTHER" id="PTHR36113:SF1">
    <property type="entry name" value="GLYOXALASE_BLEOMYCIN RESISTANCE PROTEIN_DIOXYGENASE"/>
    <property type="match status" value="1"/>
</dbReference>
<dbReference type="Gene3D" id="3.10.180.10">
    <property type="entry name" value="2,3-Dihydroxybiphenyl 1,2-Dioxygenase, domain 1"/>
    <property type="match status" value="1"/>
</dbReference>
<reference evidence="2 3" key="1">
    <citation type="submission" date="2019-08" db="EMBL/GenBank/DDBJ databases">
        <authorList>
            <person name="Lei W."/>
        </authorList>
    </citation>
    <scope>NUCLEOTIDE SEQUENCE [LARGE SCALE GENOMIC DNA]</scope>
    <source>
        <strain evidence="2 3">CCUG 58627</strain>
    </source>
</reference>
<dbReference type="EMBL" id="VOHM01000001">
    <property type="protein sequence ID" value="TWT29066.1"/>
    <property type="molecule type" value="Genomic_DNA"/>
</dbReference>
<dbReference type="OrthoDB" id="9798430at2"/>
<dbReference type="PANTHER" id="PTHR36113">
    <property type="entry name" value="LYASE, PUTATIVE-RELATED-RELATED"/>
    <property type="match status" value="1"/>
</dbReference>
<dbReference type="AlphaFoldDB" id="A0A5C5US79"/>
<protein>
    <submittedName>
        <fullName evidence="2">Glyoxalase</fullName>
    </submittedName>
</protein>